<proteinExistence type="predicted"/>
<gene>
    <name evidence="1" type="ORF">SLEP1_g49589</name>
</gene>
<organism evidence="1 2">
    <name type="scientific">Rubroshorea leprosula</name>
    <dbReference type="NCBI Taxonomy" id="152421"/>
    <lineage>
        <taxon>Eukaryota</taxon>
        <taxon>Viridiplantae</taxon>
        <taxon>Streptophyta</taxon>
        <taxon>Embryophyta</taxon>
        <taxon>Tracheophyta</taxon>
        <taxon>Spermatophyta</taxon>
        <taxon>Magnoliopsida</taxon>
        <taxon>eudicotyledons</taxon>
        <taxon>Gunneridae</taxon>
        <taxon>Pentapetalae</taxon>
        <taxon>rosids</taxon>
        <taxon>malvids</taxon>
        <taxon>Malvales</taxon>
        <taxon>Dipterocarpaceae</taxon>
        <taxon>Rubroshorea</taxon>
    </lineage>
</organism>
<reference evidence="1 2" key="1">
    <citation type="journal article" date="2021" name="Commun. Biol.">
        <title>The genome of Shorea leprosula (Dipterocarpaceae) highlights the ecological relevance of drought in aseasonal tropical rainforests.</title>
        <authorList>
            <person name="Ng K.K.S."/>
            <person name="Kobayashi M.J."/>
            <person name="Fawcett J.A."/>
            <person name="Hatakeyama M."/>
            <person name="Paape T."/>
            <person name="Ng C.H."/>
            <person name="Ang C.C."/>
            <person name="Tnah L.H."/>
            <person name="Lee C.T."/>
            <person name="Nishiyama T."/>
            <person name="Sese J."/>
            <person name="O'Brien M.J."/>
            <person name="Copetti D."/>
            <person name="Mohd Noor M.I."/>
            <person name="Ong R.C."/>
            <person name="Putra M."/>
            <person name="Sireger I.Z."/>
            <person name="Indrioko S."/>
            <person name="Kosugi Y."/>
            <person name="Izuno A."/>
            <person name="Isagi Y."/>
            <person name="Lee S.L."/>
            <person name="Shimizu K.K."/>
        </authorList>
    </citation>
    <scope>NUCLEOTIDE SEQUENCE [LARGE SCALE GENOMIC DNA]</scope>
    <source>
        <strain evidence="1">214</strain>
    </source>
</reference>
<sequence>MRLHRAFCQNPAFTTFIASTVLPSLLAEVIEIFVHGFMNNYYTWYVHGETSSNTVINFEGESSKMEFVRHEINALYHEMVVDAMGAQSKYNEGLMVEEPNSKAREFYDLLHAVEVHIGVGG</sequence>
<evidence type="ECO:0000313" key="2">
    <source>
        <dbReference type="Proteomes" id="UP001054252"/>
    </source>
</evidence>
<comment type="caution">
    <text evidence="1">The sequence shown here is derived from an EMBL/GenBank/DDBJ whole genome shotgun (WGS) entry which is preliminary data.</text>
</comment>
<dbReference type="Proteomes" id="UP001054252">
    <property type="component" value="Unassembled WGS sequence"/>
</dbReference>
<accession>A0AAV5LY89</accession>
<keyword evidence="2" id="KW-1185">Reference proteome</keyword>
<protein>
    <submittedName>
        <fullName evidence="1">Uncharacterized protein</fullName>
    </submittedName>
</protein>
<dbReference type="AlphaFoldDB" id="A0AAV5LY89"/>
<evidence type="ECO:0000313" key="1">
    <source>
        <dbReference type="EMBL" id="GKV42152.1"/>
    </source>
</evidence>
<name>A0AAV5LY89_9ROSI</name>
<dbReference type="EMBL" id="BPVZ01000156">
    <property type="protein sequence ID" value="GKV42152.1"/>
    <property type="molecule type" value="Genomic_DNA"/>
</dbReference>